<name>A0A0F9LX36_9ZZZZ</name>
<proteinExistence type="predicted"/>
<reference evidence="1" key="1">
    <citation type="journal article" date="2015" name="Nature">
        <title>Complex archaea that bridge the gap between prokaryotes and eukaryotes.</title>
        <authorList>
            <person name="Spang A."/>
            <person name="Saw J.H."/>
            <person name="Jorgensen S.L."/>
            <person name="Zaremba-Niedzwiedzka K."/>
            <person name="Martijn J."/>
            <person name="Lind A.E."/>
            <person name="van Eijk R."/>
            <person name="Schleper C."/>
            <person name="Guy L."/>
            <person name="Ettema T.J."/>
        </authorList>
    </citation>
    <scope>NUCLEOTIDE SEQUENCE</scope>
</reference>
<gene>
    <name evidence="1" type="ORF">LCGC14_1163070</name>
</gene>
<accession>A0A0F9LX36</accession>
<dbReference type="EMBL" id="LAZR01005690">
    <property type="protein sequence ID" value="KKM97928.1"/>
    <property type="molecule type" value="Genomic_DNA"/>
</dbReference>
<comment type="caution">
    <text evidence="1">The sequence shown here is derived from an EMBL/GenBank/DDBJ whole genome shotgun (WGS) entry which is preliminary data.</text>
</comment>
<organism evidence="1">
    <name type="scientific">marine sediment metagenome</name>
    <dbReference type="NCBI Taxonomy" id="412755"/>
    <lineage>
        <taxon>unclassified sequences</taxon>
        <taxon>metagenomes</taxon>
        <taxon>ecological metagenomes</taxon>
    </lineage>
</organism>
<dbReference type="AlphaFoldDB" id="A0A0F9LX36"/>
<sequence length="185" mass="19961">MSCLTGITQAITNLCADVPAAGLEIKAWIINRADVTWTIDGGNIVLLTAATMEGVTVAYPVTAVKKEANAGFDAVIADNLPDSYAHNFSFQPYARDAASILALDSIDDIVLVVELKGPKTTGVFQVFGFETGLHLVTMAYRANDNNGIPTYEFATREGEGEKYSRRVFWDTDFDTTLAALVALET</sequence>
<evidence type="ECO:0000313" key="1">
    <source>
        <dbReference type="EMBL" id="KKM97928.1"/>
    </source>
</evidence>
<protein>
    <submittedName>
        <fullName evidence="1">Uncharacterized protein</fullName>
    </submittedName>
</protein>